<sequence>MNPFPGPYIPLPLPYCAEEVSRVRRVPSKGLSFFFFSFLFFFFLMSSSLYIFQVGRYNGHAIVKEGPSGKRFQGEKRAGKGIFLCKFKEMVCFGRLRWIVDIELEK</sequence>
<name>A0AAV4YBD9_CAEEX</name>
<keyword evidence="1" id="KW-0812">Transmembrane</keyword>
<dbReference type="EMBL" id="BPLR01019077">
    <property type="protein sequence ID" value="GIZ04380.1"/>
    <property type="molecule type" value="Genomic_DNA"/>
</dbReference>
<proteinExistence type="predicted"/>
<gene>
    <name evidence="2" type="ORF">CEXT_379381</name>
</gene>
<evidence type="ECO:0000313" key="3">
    <source>
        <dbReference type="Proteomes" id="UP001054945"/>
    </source>
</evidence>
<protein>
    <submittedName>
        <fullName evidence="2">Uncharacterized protein</fullName>
    </submittedName>
</protein>
<feature type="transmembrane region" description="Helical" evidence="1">
    <location>
        <begin position="31"/>
        <end position="52"/>
    </location>
</feature>
<dbReference type="AlphaFoldDB" id="A0AAV4YBD9"/>
<accession>A0AAV4YBD9</accession>
<reference evidence="2 3" key="1">
    <citation type="submission" date="2021-06" db="EMBL/GenBank/DDBJ databases">
        <title>Caerostris extrusa draft genome.</title>
        <authorList>
            <person name="Kono N."/>
            <person name="Arakawa K."/>
        </authorList>
    </citation>
    <scope>NUCLEOTIDE SEQUENCE [LARGE SCALE GENOMIC DNA]</scope>
</reference>
<comment type="caution">
    <text evidence="2">The sequence shown here is derived from an EMBL/GenBank/DDBJ whole genome shotgun (WGS) entry which is preliminary data.</text>
</comment>
<organism evidence="2 3">
    <name type="scientific">Caerostris extrusa</name>
    <name type="common">Bark spider</name>
    <name type="synonym">Caerostris bankana</name>
    <dbReference type="NCBI Taxonomy" id="172846"/>
    <lineage>
        <taxon>Eukaryota</taxon>
        <taxon>Metazoa</taxon>
        <taxon>Ecdysozoa</taxon>
        <taxon>Arthropoda</taxon>
        <taxon>Chelicerata</taxon>
        <taxon>Arachnida</taxon>
        <taxon>Araneae</taxon>
        <taxon>Araneomorphae</taxon>
        <taxon>Entelegynae</taxon>
        <taxon>Araneoidea</taxon>
        <taxon>Araneidae</taxon>
        <taxon>Caerostris</taxon>
    </lineage>
</organism>
<keyword evidence="1" id="KW-1133">Transmembrane helix</keyword>
<evidence type="ECO:0000256" key="1">
    <source>
        <dbReference type="SAM" id="Phobius"/>
    </source>
</evidence>
<evidence type="ECO:0000313" key="2">
    <source>
        <dbReference type="EMBL" id="GIZ04380.1"/>
    </source>
</evidence>
<keyword evidence="3" id="KW-1185">Reference proteome</keyword>
<dbReference type="Proteomes" id="UP001054945">
    <property type="component" value="Unassembled WGS sequence"/>
</dbReference>
<keyword evidence="1" id="KW-0472">Membrane</keyword>